<evidence type="ECO:0000256" key="1">
    <source>
        <dbReference type="ARBA" id="ARBA00004651"/>
    </source>
</evidence>
<evidence type="ECO:0000256" key="7">
    <source>
        <dbReference type="ARBA" id="ARBA00035120"/>
    </source>
</evidence>
<reference evidence="11 12" key="1">
    <citation type="submission" date="2018-07" db="EMBL/GenBank/DDBJ databases">
        <title>Complete genome sequence of Psychrobacillus sp. PB01, isolated from iceberg, and comparative genome analysis of Psychrobacillus strains.</title>
        <authorList>
            <person name="Lee P.C."/>
        </authorList>
    </citation>
    <scope>NUCLEOTIDE SEQUENCE [LARGE SCALE GENOMIC DNA]</scope>
    <source>
        <strain evidence="11 12">PB01</strain>
    </source>
</reference>
<keyword evidence="3 10" id="KW-0812">Transmembrane</keyword>
<dbReference type="NCBIfam" id="TIGR00494">
    <property type="entry name" value="crcB"/>
    <property type="match status" value="1"/>
</dbReference>
<keyword evidence="4 10" id="KW-1133">Transmembrane helix</keyword>
<protein>
    <recommendedName>
        <fullName evidence="10">Fluoride-specific ion channel FluC</fullName>
    </recommendedName>
</protein>
<dbReference type="PANTHER" id="PTHR28259:SF1">
    <property type="entry name" value="FLUORIDE EXPORT PROTEIN 1-RELATED"/>
    <property type="match status" value="1"/>
</dbReference>
<comment type="similarity">
    <text evidence="7 10">Belongs to the fluoride channel Fluc/FEX (TC 1.A.43) family.</text>
</comment>
<evidence type="ECO:0000256" key="6">
    <source>
        <dbReference type="ARBA" id="ARBA00023303"/>
    </source>
</evidence>
<dbReference type="GO" id="GO:0062054">
    <property type="term" value="F:fluoride channel activity"/>
    <property type="evidence" value="ECO:0007669"/>
    <property type="project" value="UniProtKB-UniRule"/>
</dbReference>
<keyword evidence="6 10" id="KW-0407">Ion channel</keyword>
<keyword evidence="12" id="KW-1185">Reference proteome</keyword>
<keyword evidence="10" id="KW-0813">Transport</keyword>
<proteinExistence type="inferred from homology"/>
<dbReference type="GO" id="GO:0005886">
    <property type="term" value="C:plasma membrane"/>
    <property type="evidence" value="ECO:0007669"/>
    <property type="project" value="UniProtKB-SubCell"/>
</dbReference>
<organism evidence="11 12">
    <name type="scientific">Psychrobacillus glaciei</name>
    <dbReference type="NCBI Taxonomy" id="2283160"/>
    <lineage>
        <taxon>Bacteria</taxon>
        <taxon>Bacillati</taxon>
        <taxon>Bacillota</taxon>
        <taxon>Bacilli</taxon>
        <taxon>Bacillales</taxon>
        <taxon>Bacillaceae</taxon>
        <taxon>Psychrobacillus</taxon>
    </lineage>
</organism>
<keyword evidence="10" id="KW-0479">Metal-binding</keyword>
<dbReference type="OrthoDB" id="9799631at2"/>
<evidence type="ECO:0000256" key="5">
    <source>
        <dbReference type="ARBA" id="ARBA00023136"/>
    </source>
</evidence>
<accession>A0A5J6SNS0</accession>
<evidence type="ECO:0000256" key="8">
    <source>
        <dbReference type="ARBA" id="ARBA00035585"/>
    </source>
</evidence>
<sequence>MAYLFVGIAGALGALTRYSVGLILYSHSIFPFATLIVNLVGCYLLPFLSSAVFHKSRLSPNVQTAITTGFLGSFTTFSAFSVETVKLLQQGEIIFAVLYVLISVVGGIVMGNLGWKHEVTR</sequence>
<evidence type="ECO:0000313" key="12">
    <source>
        <dbReference type="Proteomes" id="UP000325517"/>
    </source>
</evidence>
<comment type="subcellular location">
    <subcellularLocation>
        <location evidence="1 10">Cell membrane</location>
        <topology evidence="1 10">Multi-pass membrane protein</topology>
    </subcellularLocation>
</comment>
<feature type="transmembrane region" description="Helical" evidence="10">
    <location>
        <begin position="29"/>
        <end position="53"/>
    </location>
</feature>
<feature type="transmembrane region" description="Helical" evidence="10">
    <location>
        <begin position="94"/>
        <end position="115"/>
    </location>
</feature>
<feature type="binding site" evidence="10">
    <location>
        <position position="75"/>
    </location>
    <ligand>
        <name>Na(+)</name>
        <dbReference type="ChEBI" id="CHEBI:29101"/>
        <note>structural</note>
    </ligand>
</feature>
<comment type="function">
    <text evidence="9 10">Fluoride-specific ion channel. Important for reducing fluoride concentration in the cell, thus reducing its toxicity.</text>
</comment>
<evidence type="ECO:0000313" key="11">
    <source>
        <dbReference type="EMBL" id="QFF99700.1"/>
    </source>
</evidence>
<name>A0A5J6SNS0_9BACI</name>
<feature type="binding site" evidence="10">
    <location>
        <position position="72"/>
    </location>
    <ligand>
        <name>Na(+)</name>
        <dbReference type="ChEBI" id="CHEBI:29101"/>
        <note>structural</note>
    </ligand>
</feature>
<dbReference type="Pfam" id="PF02537">
    <property type="entry name" value="CRCB"/>
    <property type="match status" value="1"/>
</dbReference>
<evidence type="ECO:0000256" key="2">
    <source>
        <dbReference type="ARBA" id="ARBA00022475"/>
    </source>
</evidence>
<dbReference type="InterPro" id="IPR003691">
    <property type="entry name" value="FluC"/>
</dbReference>
<dbReference type="EMBL" id="CP031223">
    <property type="protein sequence ID" value="QFF99700.1"/>
    <property type="molecule type" value="Genomic_DNA"/>
</dbReference>
<evidence type="ECO:0000256" key="9">
    <source>
        <dbReference type="ARBA" id="ARBA00049940"/>
    </source>
</evidence>
<feature type="transmembrane region" description="Helical" evidence="10">
    <location>
        <begin position="65"/>
        <end position="82"/>
    </location>
</feature>
<keyword evidence="2 10" id="KW-1003">Cell membrane</keyword>
<evidence type="ECO:0000256" key="4">
    <source>
        <dbReference type="ARBA" id="ARBA00022989"/>
    </source>
</evidence>
<evidence type="ECO:0000256" key="3">
    <source>
        <dbReference type="ARBA" id="ARBA00022692"/>
    </source>
</evidence>
<dbReference type="PANTHER" id="PTHR28259">
    <property type="entry name" value="FLUORIDE EXPORT PROTEIN 1-RELATED"/>
    <property type="match status" value="1"/>
</dbReference>
<comment type="activity regulation">
    <text evidence="10">Na(+) is not transported, but it plays an essential structural role and its presence is essential for fluoride channel function.</text>
</comment>
<keyword evidence="10" id="KW-0915">Sodium</keyword>
<dbReference type="KEGG" id="psyo:PB01_13105"/>
<dbReference type="GO" id="GO:0140114">
    <property type="term" value="P:cellular detoxification of fluoride"/>
    <property type="evidence" value="ECO:0007669"/>
    <property type="project" value="UniProtKB-UniRule"/>
</dbReference>
<gene>
    <name evidence="10 11" type="primary">crcB</name>
    <name evidence="10" type="synonym">fluC</name>
    <name evidence="11" type="ORF">PB01_13105</name>
</gene>
<evidence type="ECO:0000256" key="10">
    <source>
        <dbReference type="HAMAP-Rule" id="MF_00454"/>
    </source>
</evidence>
<dbReference type="HAMAP" id="MF_00454">
    <property type="entry name" value="FluC"/>
    <property type="match status" value="1"/>
</dbReference>
<dbReference type="Proteomes" id="UP000325517">
    <property type="component" value="Chromosome"/>
</dbReference>
<comment type="catalytic activity">
    <reaction evidence="8">
        <text>fluoride(in) = fluoride(out)</text>
        <dbReference type="Rhea" id="RHEA:76159"/>
        <dbReference type="ChEBI" id="CHEBI:17051"/>
    </reaction>
    <physiologicalReaction direction="left-to-right" evidence="8">
        <dbReference type="Rhea" id="RHEA:76160"/>
    </physiologicalReaction>
</comment>
<dbReference type="GO" id="GO:0046872">
    <property type="term" value="F:metal ion binding"/>
    <property type="evidence" value="ECO:0007669"/>
    <property type="project" value="UniProtKB-KW"/>
</dbReference>
<keyword evidence="5 10" id="KW-0472">Membrane</keyword>
<dbReference type="AlphaFoldDB" id="A0A5J6SNS0"/>
<keyword evidence="10" id="KW-0406">Ion transport</keyword>